<feature type="compositionally biased region" description="Basic and acidic residues" evidence="2">
    <location>
        <begin position="1"/>
        <end position="13"/>
    </location>
</feature>
<dbReference type="Pfam" id="PF01734">
    <property type="entry name" value="Patatin"/>
    <property type="match status" value="1"/>
</dbReference>
<keyword evidence="3" id="KW-0812">Transmembrane</keyword>
<evidence type="ECO:0000313" key="5">
    <source>
        <dbReference type="EMBL" id="GLR87799.1"/>
    </source>
</evidence>
<feature type="region of interest" description="Disordered" evidence="2">
    <location>
        <begin position="1"/>
        <end position="21"/>
    </location>
</feature>
<evidence type="ECO:0000256" key="2">
    <source>
        <dbReference type="SAM" id="MobiDB-lite"/>
    </source>
</evidence>
<feature type="domain" description="PNPLA" evidence="4">
    <location>
        <begin position="65"/>
        <end position="119"/>
    </location>
</feature>
<keyword evidence="3" id="KW-1133">Transmembrane helix</keyword>
<feature type="transmembrane region" description="Helical" evidence="3">
    <location>
        <begin position="294"/>
        <end position="313"/>
    </location>
</feature>
<organism evidence="5 6">
    <name type="scientific">Bradyrhizobium iriomotense</name>
    <dbReference type="NCBI Taxonomy" id="441950"/>
    <lineage>
        <taxon>Bacteria</taxon>
        <taxon>Pseudomonadati</taxon>
        <taxon>Pseudomonadota</taxon>
        <taxon>Alphaproteobacteria</taxon>
        <taxon>Hyphomicrobiales</taxon>
        <taxon>Nitrobacteraceae</taxon>
        <taxon>Bradyrhizobium</taxon>
    </lineage>
</organism>
<dbReference type="PANTHER" id="PTHR10728">
    <property type="entry name" value="CYTOSOLIC PHOSPHOLIPASE A2"/>
    <property type="match status" value="1"/>
</dbReference>
<dbReference type="GO" id="GO:0051301">
    <property type="term" value="P:cell division"/>
    <property type="evidence" value="ECO:0007669"/>
    <property type="project" value="UniProtKB-KW"/>
</dbReference>
<keyword evidence="3" id="KW-0472">Membrane</keyword>
<gene>
    <name evidence="5" type="ORF">GCM10007857_45110</name>
</gene>
<accession>A0ABQ6B2Y3</accession>
<evidence type="ECO:0000259" key="4">
    <source>
        <dbReference type="Pfam" id="PF01734"/>
    </source>
</evidence>
<dbReference type="EMBL" id="BSOW01000016">
    <property type="protein sequence ID" value="GLR87799.1"/>
    <property type="molecule type" value="Genomic_DNA"/>
</dbReference>
<keyword evidence="5" id="KW-0131">Cell cycle</keyword>
<reference evidence="6" key="1">
    <citation type="journal article" date="2019" name="Int. J. Syst. Evol. Microbiol.">
        <title>The Global Catalogue of Microorganisms (GCM) 10K type strain sequencing project: providing services to taxonomists for standard genome sequencing and annotation.</title>
        <authorList>
            <consortium name="The Broad Institute Genomics Platform"/>
            <consortium name="The Broad Institute Genome Sequencing Center for Infectious Disease"/>
            <person name="Wu L."/>
            <person name="Ma J."/>
        </authorList>
    </citation>
    <scope>NUCLEOTIDE SEQUENCE [LARGE SCALE GENOMIC DNA]</scope>
    <source>
        <strain evidence="6">NBRC 102520</strain>
    </source>
</reference>
<keyword evidence="5" id="KW-0132">Cell division</keyword>
<dbReference type="InterPro" id="IPR002641">
    <property type="entry name" value="PNPLA_dom"/>
</dbReference>
<name>A0ABQ6B2Y3_9BRAD</name>
<comment type="caution">
    <text evidence="5">The sequence shown here is derived from an EMBL/GenBank/DDBJ whole genome shotgun (WGS) entry which is preliminary data.</text>
</comment>
<feature type="transmembrane region" description="Helical" evidence="3">
    <location>
        <begin position="227"/>
        <end position="247"/>
    </location>
</feature>
<evidence type="ECO:0000313" key="6">
    <source>
        <dbReference type="Proteomes" id="UP001156905"/>
    </source>
</evidence>
<feature type="transmembrane region" description="Helical" evidence="3">
    <location>
        <begin position="349"/>
        <end position="368"/>
    </location>
</feature>
<feature type="transmembrane region" description="Helical" evidence="3">
    <location>
        <begin position="388"/>
        <end position="412"/>
    </location>
</feature>
<dbReference type="Proteomes" id="UP001156905">
    <property type="component" value="Unassembled WGS sequence"/>
</dbReference>
<evidence type="ECO:0000256" key="3">
    <source>
        <dbReference type="SAM" id="Phobius"/>
    </source>
</evidence>
<sequence length="1001" mass="109660">MAEHVHASGEDHAPSTGAIDFRPWGEKHNALVKSEIEAINTRREAGRQIETAQLKPGQTIEVVGLALSGGGIRSSAVCLGVLQALNHHDVIKRIDYLSTVSGGGYIGSSLTATMTVAKRFVFGQPPNPGAKSFKAGEVSDTPEVGHIRNYSNYLVPAGVRDLLTGLAIVVRGLVANVGLTLPIVLLLAVITIVSNPARSALYAANFFGVSVSNDCDRLHWFSDTIGFFFSVGLLLALAILAVSRYRYGAPSRQYGDGFDDIRRDRREFLAYAAGVVLTLGLICDLARFVPVDHFGLTLTASITGLVMFFWWAIRRSYLPANRLQEFRGLRTQQDTGTAAVLFSRLPTIAATYLVLLFLIAFFEFQPFMIAEMFDNADAASDTGLGDVAGVAVTWLKSLAAITAPIAAAVTLFRQQFADLLKGKGTSDMLAIALARSANLAIWIAGAALPLLIWIAYLYLTFWGITNDKLLPQRLCPNAVTEWPSLDQIDTVRRSKTRLTGTLQFDSDAGTLSAEIKDRTTKRTHTGKNREGRQIEQRQIKHAPGWVNSAAGTLSQALRWLGLGSTIDTVKLWLGANVRWSVIALYLIFAILLFRGSWCLAPNANSLHRLYRDRLSKAFLFKPLPRSEHAPETDVHHKPARNVASIDQGRDLEPLDELKLSSLCAHGKLHAPYHLINTALNIQGSDFANRRGRNADFFVFAPLWVGSEATGYAPTLKFESGDRGLDLATALAISGAAASSNMGSDSIKALTPTLALLNVRLGFWLKNPRYAENNGEVQRRPSPFYLWSEISGRLYENSDAVYLTDGGHIENLGVYELLRRRCRIIIAVDAEADAPMNLSSLVTLQRYARIDLGIIIDLPWSPIRTSTLGWMACNAGKPPTPPPESSVGPHVAIGTIDYGGGDMGYLVYIKSSLTGDENDYVRDYARRYERFPHESTGDQFFSEEQFEVYRALGFHIAHRFLAGLDDVSVKDKHGKCVRKRISADDIEPIGTIRTALGLAVSS</sequence>
<dbReference type="Gene3D" id="3.40.1090.10">
    <property type="entry name" value="Cytosolic phospholipase A2 catalytic domain"/>
    <property type="match status" value="2"/>
</dbReference>
<dbReference type="InterPro" id="IPR016035">
    <property type="entry name" value="Acyl_Trfase/lysoPLipase"/>
</dbReference>
<protein>
    <submittedName>
        <fullName evidence="5">Cell division protein</fullName>
    </submittedName>
</protein>
<dbReference type="RefSeq" id="WP_284268853.1">
    <property type="nucleotide sequence ID" value="NZ_BSOW01000016.1"/>
</dbReference>
<keyword evidence="6" id="KW-1185">Reference proteome</keyword>
<feature type="transmembrane region" description="Helical" evidence="3">
    <location>
        <begin position="173"/>
        <end position="193"/>
    </location>
</feature>
<keyword evidence="1" id="KW-0443">Lipid metabolism</keyword>
<evidence type="ECO:0000256" key="1">
    <source>
        <dbReference type="ARBA" id="ARBA00023098"/>
    </source>
</evidence>
<proteinExistence type="predicted"/>
<dbReference type="PANTHER" id="PTHR10728:SF40">
    <property type="entry name" value="PATATIN FAMILY PROTEIN"/>
    <property type="match status" value="1"/>
</dbReference>
<dbReference type="SUPFAM" id="SSF52151">
    <property type="entry name" value="FabD/lysophospholipase-like"/>
    <property type="match status" value="1"/>
</dbReference>
<feature type="transmembrane region" description="Helical" evidence="3">
    <location>
        <begin position="268"/>
        <end position="288"/>
    </location>
</feature>
<feature type="transmembrane region" description="Helical" evidence="3">
    <location>
        <begin position="433"/>
        <end position="459"/>
    </location>
</feature>